<dbReference type="CDD" id="cd00118">
    <property type="entry name" value="LysM"/>
    <property type="match status" value="2"/>
</dbReference>
<dbReference type="Gene3D" id="2.70.70.10">
    <property type="entry name" value="Glucose Permease (Domain IIA)"/>
    <property type="match status" value="1"/>
</dbReference>
<keyword evidence="1" id="KW-0472">Membrane</keyword>
<keyword evidence="1" id="KW-0812">Transmembrane</keyword>
<dbReference type="RefSeq" id="WP_141611831.1">
    <property type="nucleotide sequence ID" value="NZ_VIGC02000032.1"/>
</dbReference>
<keyword evidence="4" id="KW-1185">Reference proteome</keyword>
<dbReference type="PANTHER" id="PTHR21666:SF287">
    <property type="entry name" value="CYTOPLASMIC MEMBRANE PROTEIN"/>
    <property type="match status" value="1"/>
</dbReference>
<dbReference type="InterPro" id="IPR036779">
    <property type="entry name" value="LysM_dom_sf"/>
</dbReference>
<dbReference type="SUPFAM" id="SSF54106">
    <property type="entry name" value="LysM domain"/>
    <property type="match status" value="1"/>
</dbReference>
<keyword evidence="1" id="KW-1133">Transmembrane helix</keyword>
<reference evidence="3 4" key="1">
    <citation type="submission" date="2019-06" db="EMBL/GenBank/DDBJ databases">
        <title>Genome sequence of Litorilinea aerophila BAA-2444.</title>
        <authorList>
            <person name="Maclea K.S."/>
            <person name="Maurais E.G."/>
            <person name="Iannazzi L.C."/>
        </authorList>
    </citation>
    <scope>NUCLEOTIDE SEQUENCE [LARGE SCALE GENOMIC DNA]</scope>
    <source>
        <strain evidence="3 4">ATCC BAA-2444</strain>
    </source>
</reference>
<protein>
    <submittedName>
        <fullName evidence="3">Peptidoglycan DD-metalloendopeptidase family protein</fullName>
    </submittedName>
</protein>
<dbReference type="AlphaFoldDB" id="A0A540VAP3"/>
<evidence type="ECO:0000259" key="2">
    <source>
        <dbReference type="PROSITE" id="PS51782"/>
    </source>
</evidence>
<dbReference type="Pfam" id="PF01551">
    <property type="entry name" value="Peptidase_M23"/>
    <property type="match status" value="1"/>
</dbReference>
<dbReference type="InterPro" id="IPR011055">
    <property type="entry name" value="Dup_hybrid_motif"/>
</dbReference>
<dbReference type="InterPro" id="IPR016047">
    <property type="entry name" value="M23ase_b-sheet_dom"/>
</dbReference>
<dbReference type="Proteomes" id="UP000317371">
    <property type="component" value="Unassembled WGS sequence"/>
</dbReference>
<feature type="domain" description="LysM" evidence="2">
    <location>
        <begin position="50"/>
        <end position="94"/>
    </location>
</feature>
<evidence type="ECO:0000313" key="3">
    <source>
        <dbReference type="EMBL" id="TQE93802.1"/>
    </source>
</evidence>
<proteinExistence type="predicted"/>
<accession>A0A540VAP3</accession>
<dbReference type="SMART" id="SM00257">
    <property type="entry name" value="LysM"/>
    <property type="match status" value="2"/>
</dbReference>
<dbReference type="InterPro" id="IPR018392">
    <property type="entry name" value="LysM"/>
</dbReference>
<feature type="transmembrane region" description="Helical" evidence="1">
    <location>
        <begin position="13"/>
        <end position="32"/>
    </location>
</feature>
<name>A0A540VAP3_9CHLR</name>
<dbReference type="InParanoid" id="A0A540VAP3"/>
<sequence>MKDEVQSGIRHTWPWYGLLQALVLALALWMGLTGAFRWRPESAAAQGNAGTYTVVAGDTLAGIAERFGVSLESLIQLNGIQNPDLIQVGQVLLIPGGGEGTAAVDLAVVYARPGESLRAVALRYGQDAAVLATLNGQEEHTSLFPGQPVLVPRETLPPSPLRFGAVATMSLPDALVQGRTGRLWVTTRRPLSLTATWNGLPVVFTPTDADPLRQFALLPVPALLAPQPYPLIITYQARNGFPLSRTWQIPVVAGDYETQDIVLPPDRGELLEPTLVQAELEKVTAVWSQVSPTLLWRDVFSRPVSLEYVTSSPFGTRRSYNSGPVASYHAGQDFAAPEGVPVVAPGDGVVALAEPLDVRGNAVLLDHGRGIFTGYWHLSQIDVTPGQMVRQGDLLGLVGNSGLSTGAHLHWELRIYGVAVDPMQFVEEPLAGLSP</sequence>
<dbReference type="Gene3D" id="3.10.350.10">
    <property type="entry name" value="LysM domain"/>
    <property type="match status" value="2"/>
</dbReference>
<dbReference type="InterPro" id="IPR050570">
    <property type="entry name" value="Cell_wall_metabolism_enzyme"/>
</dbReference>
<dbReference type="PANTHER" id="PTHR21666">
    <property type="entry name" value="PEPTIDASE-RELATED"/>
    <property type="match status" value="1"/>
</dbReference>
<dbReference type="Pfam" id="PF01476">
    <property type="entry name" value="LysM"/>
    <property type="match status" value="2"/>
</dbReference>
<evidence type="ECO:0000256" key="1">
    <source>
        <dbReference type="SAM" id="Phobius"/>
    </source>
</evidence>
<dbReference type="CDD" id="cd12797">
    <property type="entry name" value="M23_peptidase"/>
    <property type="match status" value="1"/>
</dbReference>
<organism evidence="3 4">
    <name type="scientific">Litorilinea aerophila</name>
    <dbReference type="NCBI Taxonomy" id="1204385"/>
    <lineage>
        <taxon>Bacteria</taxon>
        <taxon>Bacillati</taxon>
        <taxon>Chloroflexota</taxon>
        <taxon>Caldilineae</taxon>
        <taxon>Caldilineales</taxon>
        <taxon>Caldilineaceae</taxon>
        <taxon>Litorilinea</taxon>
    </lineage>
</organism>
<comment type="caution">
    <text evidence="3">The sequence shown here is derived from an EMBL/GenBank/DDBJ whole genome shotgun (WGS) entry which is preliminary data.</text>
</comment>
<dbReference type="SUPFAM" id="SSF51261">
    <property type="entry name" value="Duplicated hybrid motif"/>
    <property type="match status" value="1"/>
</dbReference>
<dbReference type="OrthoDB" id="9805799at2"/>
<evidence type="ECO:0000313" key="4">
    <source>
        <dbReference type="Proteomes" id="UP000317371"/>
    </source>
</evidence>
<dbReference type="GO" id="GO:0004222">
    <property type="term" value="F:metalloendopeptidase activity"/>
    <property type="evidence" value="ECO:0007669"/>
    <property type="project" value="TreeGrafter"/>
</dbReference>
<dbReference type="EMBL" id="VIGC01000032">
    <property type="protein sequence ID" value="TQE93802.1"/>
    <property type="molecule type" value="Genomic_DNA"/>
</dbReference>
<dbReference type="PROSITE" id="PS51782">
    <property type="entry name" value="LYSM"/>
    <property type="match status" value="1"/>
</dbReference>
<gene>
    <name evidence="3" type="ORF">FKZ61_19435</name>
</gene>